<proteinExistence type="predicted"/>
<keyword evidence="5" id="KW-0520">NAD</keyword>
<dbReference type="RefSeq" id="WP_075248248.1">
    <property type="nucleotide sequence ID" value="NZ_MSGO01000005.1"/>
</dbReference>
<dbReference type="SUPFAM" id="SSF51905">
    <property type="entry name" value="FAD/NAD(P)-binding domain"/>
    <property type="match status" value="1"/>
</dbReference>
<keyword evidence="2" id="KW-0732">Signal</keyword>
<evidence type="ECO:0000256" key="5">
    <source>
        <dbReference type="ARBA" id="ARBA00023027"/>
    </source>
</evidence>
<evidence type="ECO:0000259" key="6">
    <source>
        <dbReference type="PROSITE" id="PS51384"/>
    </source>
</evidence>
<dbReference type="CDD" id="cd00322">
    <property type="entry name" value="FNR_like"/>
    <property type="match status" value="1"/>
</dbReference>
<dbReference type="InterPro" id="IPR052206">
    <property type="entry name" value="Retinol_saturase"/>
</dbReference>
<dbReference type="AlphaFoldDB" id="A0A1Q8I424"/>
<accession>A0A1Q8I424</accession>
<evidence type="ECO:0000313" key="7">
    <source>
        <dbReference type="EMBL" id="OLL15854.1"/>
    </source>
</evidence>
<organism evidence="7 8">
    <name type="scientific">Actinomyces oris</name>
    <dbReference type="NCBI Taxonomy" id="544580"/>
    <lineage>
        <taxon>Bacteria</taxon>
        <taxon>Bacillati</taxon>
        <taxon>Actinomycetota</taxon>
        <taxon>Actinomycetes</taxon>
        <taxon>Actinomycetales</taxon>
        <taxon>Actinomycetaceae</taxon>
        <taxon>Actinomyces</taxon>
    </lineage>
</organism>
<dbReference type="InterPro" id="IPR002937">
    <property type="entry name" value="Amino_oxidase"/>
</dbReference>
<dbReference type="Pfam" id="PF00175">
    <property type="entry name" value="NAD_binding_1"/>
    <property type="match status" value="1"/>
</dbReference>
<protein>
    <submittedName>
        <fullName evidence="7">All-trans-retinol 13,14-reductase</fullName>
    </submittedName>
</protein>
<dbReference type="Pfam" id="PF01593">
    <property type="entry name" value="Amino_oxidase"/>
    <property type="match status" value="1"/>
</dbReference>
<dbReference type="InterPro" id="IPR017927">
    <property type="entry name" value="FAD-bd_FR_type"/>
</dbReference>
<dbReference type="GO" id="GO:0016491">
    <property type="term" value="F:oxidoreductase activity"/>
    <property type="evidence" value="ECO:0007669"/>
    <property type="project" value="InterPro"/>
</dbReference>
<dbReference type="PANTHER" id="PTHR46091">
    <property type="entry name" value="BLR7054 PROTEIN"/>
    <property type="match status" value="1"/>
</dbReference>
<name>A0A1Q8I424_9ACTO</name>
<comment type="caution">
    <text evidence="7">The sequence shown here is derived from an EMBL/GenBank/DDBJ whole genome shotgun (WGS) entry which is preliminary data.</text>
</comment>
<dbReference type="InterPro" id="IPR039261">
    <property type="entry name" value="FNR_nucleotide-bd"/>
</dbReference>
<evidence type="ECO:0000256" key="1">
    <source>
        <dbReference type="ARBA" id="ARBA00022630"/>
    </source>
</evidence>
<dbReference type="EMBL" id="MSGO01000005">
    <property type="protein sequence ID" value="OLL15854.1"/>
    <property type="molecule type" value="Genomic_DNA"/>
</dbReference>
<evidence type="ECO:0000313" key="8">
    <source>
        <dbReference type="Proteomes" id="UP000185736"/>
    </source>
</evidence>
<dbReference type="Gene3D" id="3.50.50.60">
    <property type="entry name" value="FAD/NAD(P)-binding domain"/>
    <property type="match status" value="2"/>
</dbReference>
<dbReference type="Proteomes" id="UP000185736">
    <property type="component" value="Unassembled WGS sequence"/>
</dbReference>
<keyword evidence="3" id="KW-0274">FAD</keyword>
<dbReference type="InterPro" id="IPR001433">
    <property type="entry name" value="OxRdtase_FAD/NAD-bd"/>
</dbReference>
<keyword evidence="1" id="KW-0285">Flavoprotein</keyword>
<evidence type="ECO:0000256" key="2">
    <source>
        <dbReference type="ARBA" id="ARBA00022729"/>
    </source>
</evidence>
<dbReference type="Gene3D" id="3.40.50.80">
    <property type="entry name" value="Nucleotide-binding domain of ferredoxin-NADP reductase (FNR) module"/>
    <property type="match status" value="1"/>
</dbReference>
<feature type="domain" description="FAD-binding FR-type" evidence="6">
    <location>
        <begin position="537"/>
        <end position="633"/>
    </location>
</feature>
<reference evidence="7 8" key="1">
    <citation type="submission" date="2016-12" db="EMBL/GenBank/DDBJ databases">
        <title>Genomic comparison of strains in the 'Actinomyces naeslundii' group.</title>
        <authorList>
            <person name="Mughal S.R."/>
            <person name="Do T."/>
            <person name="Gilbert S.C."/>
            <person name="Witherden E.A."/>
            <person name="Didelot X."/>
            <person name="Beighton D."/>
        </authorList>
    </citation>
    <scope>NUCLEOTIDE SEQUENCE [LARGE SCALE GENOMIC DNA]</scope>
    <source>
        <strain evidence="7 8">S64C</strain>
    </source>
</reference>
<dbReference type="PANTHER" id="PTHR46091:SF3">
    <property type="entry name" value="AMINE OXIDASE DOMAIN-CONTAINING PROTEIN"/>
    <property type="match status" value="1"/>
</dbReference>
<dbReference type="InterPro" id="IPR017938">
    <property type="entry name" value="Riboflavin_synthase-like_b-brl"/>
</dbReference>
<dbReference type="PROSITE" id="PS51384">
    <property type="entry name" value="FAD_FR"/>
    <property type="match status" value="1"/>
</dbReference>
<dbReference type="SUPFAM" id="SSF52343">
    <property type="entry name" value="Ferredoxin reductase-like, C-terminal NADP-linked domain"/>
    <property type="match status" value="1"/>
</dbReference>
<dbReference type="SUPFAM" id="SSF63380">
    <property type="entry name" value="Riboflavin synthase domain-like"/>
    <property type="match status" value="1"/>
</dbReference>
<evidence type="ECO:0000256" key="4">
    <source>
        <dbReference type="ARBA" id="ARBA00022857"/>
    </source>
</evidence>
<evidence type="ECO:0000256" key="3">
    <source>
        <dbReference type="ARBA" id="ARBA00022827"/>
    </source>
</evidence>
<keyword evidence="4" id="KW-0521">NADP</keyword>
<dbReference type="PRINTS" id="PR00410">
    <property type="entry name" value="PHEHYDRXLASE"/>
</dbReference>
<dbReference type="Gene3D" id="2.40.30.10">
    <property type="entry name" value="Translation factors"/>
    <property type="match status" value="1"/>
</dbReference>
<gene>
    <name evidence="7" type="ORF">BKH32_01190</name>
</gene>
<sequence length="755" mass="82218">MSYDVIVIGSGIGGLTTAGLLARAAGKRVLVLERHTEPGGLTHTFRRDGASWDVGVHYIGQLGPGSRGRAYFDYLSGGELEWNRMPDSYDRFVYPGVDLRVSSDPLRYERDLIAAFPQEARAIHRYFQDVRRVTRWVTLGFVQGMVPRPAASLLRAAQRLGGRRATQTTKAYLDAHFRSPRLKAVLASQWGDYGLPPSRSAFAVHALIVSHYLEGAWFPRGGSARIARTFEKGIEQAGGAVRVAQEVTEILTGNGKAVGVRVMDHRGARVRERVYRAPVIVSAIGASNTFNRLLPTFGEIGRRTWPARRSLEHLGTGTSAVTVFLRLRDDPRSIGIDGGNIWVNRDLDHEGAQRYSDSLLEGRPHDVFVSFPSLKSGESPHTAELISFCDARAFRQWAEQPRENRGPEYFALKERIAQGMLELAESAAPGLTELVDYVETSTPLTYEHYTAHPAGAFYGPPATPLRFRSRPLGPRTAVPGLFLSGQDAGSTGIMGAMMGGVAAACQVLGPRGYPTIASALPERPEAPESRAVHPLPEGKHLATLVSKRRLTPSVWEAELQLDGGIGSWAPGQFARLHVGDDAWRDYSIAGLEADRLRLLISTRTGGRGSQFIENADTGAQTVVELPLGGFGLADSGRSRLFIATGTGIAPMLAMFAQAPGLEHDTLLFGCRHQEEDLTTRISSPLPGTVVRCLSRQEAPDTFHGRVTQALTALAHDLQLDPECTDVYLCGSAAMVADTRDVLEHEGYTSVLTEPY</sequence>
<dbReference type="InterPro" id="IPR036188">
    <property type="entry name" value="FAD/NAD-bd_sf"/>
</dbReference>